<organism evidence="2 3">
    <name type="scientific">Pedobacter psychrotolerans</name>
    <dbReference type="NCBI Taxonomy" id="1843235"/>
    <lineage>
        <taxon>Bacteria</taxon>
        <taxon>Pseudomonadati</taxon>
        <taxon>Bacteroidota</taxon>
        <taxon>Sphingobacteriia</taxon>
        <taxon>Sphingobacteriales</taxon>
        <taxon>Sphingobacteriaceae</taxon>
        <taxon>Pedobacter</taxon>
    </lineage>
</organism>
<gene>
    <name evidence="2" type="ORF">EV200_104531</name>
</gene>
<dbReference type="GO" id="GO:0016491">
    <property type="term" value="F:oxidoreductase activity"/>
    <property type="evidence" value="ECO:0007669"/>
    <property type="project" value="InterPro"/>
</dbReference>
<feature type="domain" description="NADPH-dependent FMN reductase-like" evidence="1">
    <location>
        <begin position="23"/>
        <end position="171"/>
    </location>
</feature>
<dbReference type="GO" id="GO:0005829">
    <property type="term" value="C:cytosol"/>
    <property type="evidence" value="ECO:0007669"/>
    <property type="project" value="TreeGrafter"/>
</dbReference>
<protein>
    <submittedName>
        <fullName evidence="2">Chromate reductase</fullName>
    </submittedName>
</protein>
<dbReference type="Pfam" id="PF03358">
    <property type="entry name" value="FMN_red"/>
    <property type="match status" value="1"/>
</dbReference>
<proteinExistence type="predicted"/>
<dbReference type="SUPFAM" id="SSF52218">
    <property type="entry name" value="Flavoproteins"/>
    <property type="match status" value="1"/>
</dbReference>
<evidence type="ECO:0000259" key="1">
    <source>
        <dbReference type="Pfam" id="PF03358"/>
    </source>
</evidence>
<dbReference type="EMBL" id="SLWO01000004">
    <property type="protein sequence ID" value="TCO25493.1"/>
    <property type="molecule type" value="Genomic_DNA"/>
</dbReference>
<comment type="caution">
    <text evidence="2">The sequence shown here is derived from an EMBL/GenBank/DDBJ whole genome shotgun (WGS) entry which is preliminary data.</text>
</comment>
<accession>A0A4R2HEP3</accession>
<dbReference type="AlphaFoldDB" id="A0A4R2HEP3"/>
<dbReference type="PANTHER" id="PTHR30543">
    <property type="entry name" value="CHROMATE REDUCTASE"/>
    <property type="match status" value="1"/>
</dbReference>
<dbReference type="Proteomes" id="UP000295684">
    <property type="component" value="Unassembled WGS sequence"/>
</dbReference>
<dbReference type="InterPro" id="IPR029039">
    <property type="entry name" value="Flavoprotein-like_sf"/>
</dbReference>
<evidence type="ECO:0000313" key="3">
    <source>
        <dbReference type="Proteomes" id="UP000295684"/>
    </source>
</evidence>
<name>A0A4R2HEP3_9SPHI</name>
<dbReference type="InterPro" id="IPR050712">
    <property type="entry name" value="NAD(P)H-dep_reductase"/>
</dbReference>
<reference evidence="2 3" key="1">
    <citation type="submission" date="2019-03" db="EMBL/GenBank/DDBJ databases">
        <title>Genomic Encyclopedia of Type Strains, Phase IV (KMG-IV): sequencing the most valuable type-strain genomes for metagenomic binning, comparative biology and taxonomic classification.</title>
        <authorList>
            <person name="Goeker M."/>
        </authorList>
    </citation>
    <scope>NUCLEOTIDE SEQUENCE [LARGE SCALE GENOMIC DNA]</scope>
    <source>
        <strain evidence="2 3">DSM 103236</strain>
    </source>
</reference>
<dbReference type="Gene3D" id="3.40.50.360">
    <property type="match status" value="1"/>
</dbReference>
<sequence>MHIIKKKTFIRNDRLDNMEKNKKIIGLCGSLRTGSYNEMLLKVAGSLLPDDVDFEIVKYDDIPVYNEDHDTPKASERPASVTKFRELLEAADAFIIASPEYNYSIPGGLKNAIDWASRGKDSPLMHKPVAVMGATQGLWGTVRMQAAFLPVFTFLNMNPVLQPEVLIAQAQNKFDDAGHLNDDMALGLIKKKLEHLVSASKV</sequence>
<dbReference type="PANTHER" id="PTHR30543:SF21">
    <property type="entry name" value="NAD(P)H-DEPENDENT FMN REDUCTASE LOT6"/>
    <property type="match status" value="1"/>
</dbReference>
<dbReference type="GO" id="GO:0010181">
    <property type="term" value="F:FMN binding"/>
    <property type="evidence" value="ECO:0007669"/>
    <property type="project" value="TreeGrafter"/>
</dbReference>
<dbReference type="InterPro" id="IPR005025">
    <property type="entry name" value="FMN_Rdtase-like_dom"/>
</dbReference>
<evidence type="ECO:0000313" key="2">
    <source>
        <dbReference type="EMBL" id="TCO25493.1"/>
    </source>
</evidence>